<protein>
    <submittedName>
        <fullName evidence="1">Uncharacterized protein</fullName>
    </submittedName>
</protein>
<proteinExistence type="predicted"/>
<gene>
    <name evidence="1" type="ORF">TNCV_2071451</name>
</gene>
<evidence type="ECO:0000313" key="1">
    <source>
        <dbReference type="EMBL" id="GFY27525.1"/>
    </source>
</evidence>
<dbReference type="AlphaFoldDB" id="A0A8X7BDD5"/>
<organism evidence="1 2">
    <name type="scientific">Trichonephila clavipes</name>
    <name type="common">Golden silk orbweaver</name>
    <name type="synonym">Nephila clavipes</name>
    <dbReference type="NCBI Taxonomy" id="2585209"/>
    <lineage>
        <taxon>Eukaryota</taxon>
        <taxon>Metazoa</taxon>
        <taxon>Ecdysozoa</taxon>
        <taxon>Arthropoda</taxon>
        <taxon>Chelicerata</taxon>
        <taxon>Arachnida</taxon>
        <taxon>Araneae</taxon>
        <taxon>Araneomorphae</taxon>
        <taxon>Entelegynae</taxon>
        <taxon>Araneoidea</taxon>
        <taxon>Nephilidae</taxon>
        <taxon>Trichonephila</taxon>
    </lineage>
</organism>
<name>A0A8X7BDD5_TRICX</name>
<dbReference type="Proteomes" id="UP000887159">
    <property type="component" value="Unassembled WGS sequence"/>
</dbReference>
<reference evidence="1" key="1">
    <citation type="submission" date="2020-08" db="EMBL/GenBank/DDBJ databases">
        <title>Multicomponent nature underlies the extraordinary mechanical properties of spider dragline silk.</title>
        <authorList>
            <person name="Kono N."/>
            <person name="Nakamura H."/>
            <person name="Mori M."/>
            <person name="Yoshida Y."/>
            <person name="Ohtoshi R."/>
            <person name="Malay A.D."/>
            <person name="Moran D.A.P."/>
            <person name="Tomita M."/>
            <person name="Numata K."/>
            <person name="Arakawa K."/>
        </authorList>
    </citation>
    <scope>NUCLEOTIDE SEQUENCE</scope>
</reference>
<sequence>MQCIEEKTKWITIPADPFQKLPPDSFKTNDSNNTWPDGTPEGYIINGFCAQHMGVEDWTRDLPNVNHTLLSTPSRENPFVLVVKGPGSNPGEGMDICKCIVPSRHGSTLNSRRATSPLVRLVEEWRHHLPPQFRQGTGGAGNILQPPVPMVSAAIGHKTFEHVLCIRAVFGDVGHRTQDFWSGVRCSNHYATHGPLISNETL</sequence>
<comment type="caution">
    <text evidence="1">The sequence shown here is derived from an EMBL/GenBank/DDBJ whole genome shotgun (WGS) entry which is preliminary data.</text>
</comment>
<dbReference type="EMBL" id="BMAU01021379">
    <property type="protein sequence ID" value="GFY27525.1"/>
    <property type="molecule type" value="Genomic_DNA"/>
</dbReference>
<keyword evidence="2" id="KW-1185">Reference proteome</keyword>
<evidence type="ECO:0000313" key="2">
    <source>
        <dbReference type="Proteomes" id="UP000887159"/>
    </source>
</evidence>
<accession>A0A8X7BDD5</accession>